<protein>
    <submittedName>
        <fullName evidence="1">8331_t:CDS:1</fullName>
    </submittedName>
</protein>
<dbReference type="EMBL" id="CAJVPM010025082">
    <property type="protein sequence ID" value="CAG8656311.1"/>
    <property type="molecule type" value="Genomic_DNA"/>
</dbReference>
<accession>A0ACA9NKH1</accession>
<name>A0ACA9NKH1_9GLOM</name>
<feature type="non-terminal residue" evidence="1">
    <location>
        <position position="1"/>
    </location>
</feature>
<dbReference type="Proteomes" id="UP000789860">
    <property type="component" value="Unassembled WGS sequence"/>
</dbReference>
<reference evidence="1" key="1">
    <citation type="submission" date="2021-06" db="EMBL/GenBank/DDBJ databases">
        <authorList>
            <person name="Kallberg Y."/>
            <person name="Tangrot J."/>
            <person name="Rosling A."/>
        </authorList>
    </citation>
    <scope>NUCLEOTIDE SEQUENCE</scope>
    <source>
        <strain evidence="1">AU212A</strain>
    </source>
</reference>
<proteinExistence type="predicted"/>
<sequence length="184" mass="20186">LLKTWVIGFQATSMIGGSQVGHPKTRILGSHVQVQEGQCCDRRGNGADKHVGVARVREGESVGSARRRACSATRHSRLRARSDRTASAFASSQARIPNPRPWCFVWWARGKRESASGEDGLAPCVWVCGYDGRRAVAGHESYLCKDDTCRFSYRQGSSSSRTSASAGRAALAMREWKWKSLPSD</sequence>
<evidence type="ECO:0000313" key="2">
    <source>
        <dbReference type="Proteomes" id="UP000789860"/>
    </source>
</evidence>
<keyword evidence="2" id="KW-1185">Reference proteome</keyword>
<organism evidence="1 2">
    <name type="scientific">Scutellospora calospora</name>
    <dbReference type="NCBI Taxonomy" id="85575"/>
    <lineage>
        <taxon>Eukaryota</taxon>
        <taxon>Fungi</taxon>
        <taxon>Fungi incertae sedis</taxon>
        <taxon>Mucoromycota</taxon>
        <taxon>Glomeromycotina</taxon>
        <taxon>Glomeromycetes</taxon>
        <taxon>Diversisporales</taxon>
        <taxon>Gigasporaceae</taxon>
        <taxon>Scutellospora</taxon>
    </lineage>
</organism>
<comment type="caution">
    <text evidence="1">The sequence shown here is derived from an EMBL/GenBank/DDBJ whole genome shotgun (WGS) entry which is preliminary data.</text>
</comment>
<evidence type="ECO:0000313" key="1">
    <source>
        <dbReference type="EMBL" id="CAG8656311.1"/>
    </source>
</evidence>
<gene>
    <name evidence="1" type="ORF">SCALOS_LOCUS8858</name>
</gene>